<dbReference type="Proteomes" id="UP000286985">
    <property type="component" value="Unassembled WGS sequence"/>
</dbReference>
<feature type="domain" description="Cytochrome c" evidence="7">
    <location>
        <begin position="45"/>
        <end position="125"/>
    </location>
</feature>
<dbReference type="GO" id="GO:0005506">
    <property type="term" value="F:iron ion binding"/>
    <property type="evidence" value="ECO:0007669"/>
    <property type="project" value="InterPro"/>
</dbReference>
<keyword evidence="5 6" id="KW-0408">Iron</keyword>
<accession>A0A432XMU8</accession>
<dbReference type="PANTHER" id="PTHR40942">
    <property type="match status" value="1"/>
</dbReference>
<keyword evidence="3 6" id="KW-0479">Metal-binding</keyword>
<dbReference type="GO" id="GO:0020037">
    <property type="term" value="F:heme binding"/>
    <property type="evidence" value="ECO:0007669"/>
    <property type="project" value="InterPro"/>
</dbReference>
<keyword evidence="2 6" id="KW-0349">Heme</keyword>
<gene>
    <name evidence="8" type="ORF">CWE24_00265</name>
</gene>
<keyword evidence="4" id="KW-0249">Electron transport</keyword>
<protein>
    <submittedName>
        <fullName evidence="8">Cytochrome c5 family protein</fullName>
    </submittedName>
</protein>
<name>A0A432XMU8_9GAMM</name>
<dbReference type="PROSITE" id="PS51007">
    <property type="entry name" value="CYTC"/>
    <property type="match status" value="1"/>
</dbReference>
<evidence type="ECO:0000256" key="4">
    <source>
        <dbReference type="ARBA" id="ARBA00022982"/>
    </source>
</evidence>
<dbReference type="Gene3D" id="1.10.760.10">
    <property type="entry name" value="Cytochrome c-like domain"/>
    <property type="match status" value="1"/>
</dbReference>
<evidence type="ECO:0000256" key="3">
    <source>
        <dbReference type="ARBA" id="ARBA00022723"/>
    </source>
</evidence>
<evidence type="ECO:0000256" key="2">
    <source>
        <dbReference type="ARBA" id="ARBA00022617"/>
    </source>
</evidence>
<sequence>MALAVGSASASMMPQQSNDDIKERIAPVAQVRVAGASAAASGDTGGARSGDAVYNKFCAACHTSGVLGAPKLNDAADWEPRLAQGMDTVLKHAIEGYNAMPPKGTCNDCSDEEIQAAIDYMIAEI</sequence>
<evidence type="ECO:0000313" key="9">
    <source>
        <dbReference type="Proteomes" id="UP000286985"/>
    </source>
</evidence>
<evidence type="ECO:0000256" key="1">
    <source>
        <dbReference type="ARBA" id="ARBA00022448"/>
    </source>
</evidence>
<dbReference type="PRINTS" id="PR00607">
    <property type="entry name" value="CYTCHROMECIE"/>
</dbReference>
<dbReference type="InterPro" id="IPR009056">
    <property type="entry name" value="Cyt_c-like_dom"/>
</dbReference>
<dbReference type="AlphaFoldDB" id="A0A432XMU8"/>
<evidence type="ECO:0000259" key="7">
    <source>
        <dbReference type="PROSITE" id="PS51007"/>
    </source>
</evidence>
<proteinExistence type="predicted"/>
<dbReference type="RefSeq" id="WP_092839136.1">
    <property type="nucleotide sequence ID" value="NZ_FPCF01000001.1"/>
</dbReference>
<keyword evidence="9" id="KW-1185">Reference proteome</keyword>
<evidence type="ECO:0000256" key="5">
    <source>
        <dbReference type="ARBA" id="ARBA00023004"/>
    </source>
</evidence>
<dbReference type="PANTHER" id="PTHR40942:SF4">
    <property type="entry name" value="CYTOCHROME C5"/>
    <property type="match status" value="1"/>
</dbReference>
<dbReference type="GO" id="GO:0009055">
    <property type="term" value="F:electron transfer activity"/>
    <property type="evidence" value="ECO:0007669"/>
    <property type="project" value="InterPro"/>
</dbReference>
<dbReference type="Pfam" id="PF13442">
    <property type="entry name" value="Cytochrome_CBB3"/>
    <property type="match status" value="1"/>
</dbReference>
<dbReference type="OrthoDB" id="9814708at2"/>
<dbReference type="InterPro" id="IPR002323">
    <property type="entry name" value="Cyt_CIE"/>
</dbReference>
<keyword evidence="1" id="KW-0813">Transport</keyword>
<evidence type="ECO:0000313" key="8">
    <source>
        <dbReference type="EMBL" id="RUO49993.1"/>
    </source>
</evidence>
<organism evidence="8 9">
    <name type="scientific">Pseudidiomarina donghaiensis</name>
    <dbReference type="NCBI Taxonomy" id="519452"/>
    <lineage>
        <taxon>Bacteria</taxon>
        <taxon>Pseudomonadati</taxon>
        <taxon>Pseudomonadota</taxon>
        <taxon>Gammaproteobacteria</taxon>
        <taxon>Alteromonadales</taxon>
        <taxon>Idiomarinaceae</taxon>
        <taxon>Pseudidiomarina</taxon>
    </lineage>
</organism>
<dbReference type="InterPro" id="IPR036909">
    <property type="entry name" value="Cyt_c-like_dom_sf"/>
</dbReference>
<dbReference type="EMBL" id="PIPU01000001">
    <property type="protein sequence ID" value="RUO49993.1"/>
    <property type="molecule type" value="Genomic_DNA"/>
</dbReference>
<comment type="caution">
    <text evidence="8">The sequence shown here is derived from an EMBL/GenBank/DDBJ whole genome shotgun (WGS) entry which is preliminary data.</text>
</comment>
<dbReference type="SUPFAM" id="SSF46626">
    <property type="entry name" value="Cytochrome c"/>
    <property type="match status" value="1"/>
</dbReference>
<evidence type="ECO:0000256" key="6">
    <source>
        <dbReference type="PROSITE-ProRule" id="PRU00433"/>
    </source>
</evidence>
<dbReference type="STRING" id="519452.SAMN04488139_0186"/>
<reference evidence="9" key="1">
    <citation type="journal article" date="2018" name="Front. Microbiol.">
        <title>Genome-Based Analysis Reveals the Taxonomy and Diversity of the Family Idiomarinaceae.</title>
        <authorList>
            <person name="Liu Y."/>
            <person name="Lai Q."/>
            <person name="Shao Z."/>
        </authorList>
    </citation>
    <scope>NUCLEOTIDE SEQUENCE [LARGE SCALE GENOMIC DNA]</scope>
    <source>
        <strain evidence="9">908033</strain>
    </source>
</reference>